<dbReference type="SUPFAM" id="SSF56112">
    <property type="entry name" value="Protein kinase-like (PK-like)"/>
    <property type="match status" value="1"/>
</dbReference>
<evidence type="ECO:0000256" key="6">
    <source>
        <dbReference type="PROSITE-ProRule" id="PRU10141"/>
    </source>
</evidence>
<comment type="similarity">
    <text evidence="5">Belongs to the protein kinase superfamily. Ser/Thr protein kinase family. GCN2 subfamily.</text>
</comment>
<dbReference type="InterPro" id="IPR008271">
    <property type="entry name" value="Ser/Thr_kinase_AS"/>
</dbReference>
<dbReference type="Gene3D" id="1.10.510.10">
    <property type="entry name" value="Transferase(Phosphotransferase) domain 1"/>
    <property type="match status" value="1"/>
</dbReference>
<dbReference type="PANTHER" id="PTHR11042">
    <property type="entry name" value="EUKARYOTIC TRANSLATION INITIATION FACTOR 2-ALPHA KINASE EIF2-ALPHA KINASE -RELATED"/>
    <property type="match status" value="1"/>
</dbReference>
<dbReference type="GO" id="GO:0005524">
    <property type="term" value="F:ATP binding"/>
    <property type="evidence" value="ECO:0007669"/>
    <property type="project" value="UniProtKB-UniRule"/>
</dbReference>
<protein>
    <recommendedName>
        <fullName evidence="7">Protein kinase domain-containing protein</fullName>
    </recommendedName>
</protein>
<evidence type="ECO:0000256" key="3">
    <source>
        <dbReference type="ARBA" id="ARBA00022777"/>
    </source>
</evidence>
<sequence>MANNEPQENSWSSRVDTFLDSPPLAADYASSGGDSVAVPIRKKDVSRDKMGNGQRMLRLAFASFIDMMCEAVPTDKRAELRHILTRTVVECHLLPATFLSDSFLLLRNAFRSRIHNILSSGLGGQFSARLDTAWSMKGASASLFFPSRYATDFEEVEMIGEGGFGKVFRVRCRIDGCQYAVKKIPFSCESNEKMFKAVEEVRVLASLQHKNVIRYYSAWAELKSTAPIAPSSEIKELSSSGERIPKRRVNLRTTSETDDWMMGNRGADDVTFSDASNSATSWKASKTDVCSQKMRGKFWDHSIDKSSHSVSYAAAENRQMVSYNPEARLQINSLVPELQAVMYVQMELCPYTLSDFLERRNSRIQKVDPLFNIEVMRQLLAAIDHIHSRRIIHRDIKPGNIFLRSRGNQAVPRVLLGDFGLACYDSKAELSSFHAEILNYVNHSAGVGTSTYSAPEQLSSSEYDSSVDIYSAGFVFFELYSPFSTSMERADALSRLRSGDICDQFQRLWPSETKLLKSMCEKDPTKRPTATSALYHLESMTECESVVLRRRISELEALLKERDYEIAMLREKLGISSSTDNRPASSSM</sequence>
<evidence type="ECO:0000313" key="8">
    <source>
        <dbReference type="EMBL" id="MFH4980650.1"/>
    </source>
</evidence>
<dbReference type="InterPro" id="IPR011009">
    <property type="entry name" value="Kinase-like_dom_sf"/>
</dbReference>
<dbReference type="Gene3D" id="3.30.200.20">
    <property type="entry name" value="Phosphorylase Kinase, domain 1"/>
    <property type="match status" value="1"/>
</dbReference>
<reference evidence="8 9" key="1">
    <citation type="submission" date="2024-08" db="EMBL/GenBank/DDBJ databases">
        <title>Gnathostoma spinigerum genome.</title>
        <authorList>
            <person name="Gonzalez-Bertolin B."/>
            <person name="Monzon S."/>
            <person name="Zaballos A."/>
            <person name="Jimenez P."/>
            <person name="Dekumyoy P."/>
            <person name="Varona S."/>
            <person name="Cuesta I."/>
            <person name="Sumanam S."/>
            <person name="Adisakwattana P."/>
            <person name="Gasser R.B."/>
            <person name="Hernandez-Gonzalez A."/>
            <person name="Young N.D."/>
            <person name="Perteguer M.J."/>
        </authorList>
    </citation>
    <scope>NUCLEOTIDE SEQUENCE [LARGE SCALE GENOMIC DNA]</scope>
    <source>
        <strain evidence="8">AL3</strain>
        <tissue evidence="8">Liver</tissue>
    </source>
</reference>
<dbReference type="PROSITE" id="PS00108">
    <property type="entry name" value="PROTEIN_KINASE_ST"/>
    <property type="match status" value="1"/>
</dbReference>
<dbReference type="Proteomes" id="UP001608902">
    <property type="component" value="Unassembled WGS sequence"/>
</dbReference>
<evidence type="ECO:0000256" key="1">
    <source>
        <dbReference type="ARBA" id="ARBA00022679"/>
    </source>
</evidence>
<dbReference type="EMBL" id="JBGFUD010005870">
    <property type="protein sequence ID" value="MFH4980650.1"/>
    <property type="molecule type" value="Genomic_DNA"/>
</dbReference>
<dbReference type="AlphaFoldDB" id="A0ABD6EM78"/>
<keyword evidence="4 6" id="KW-0067">ATP-binding</keyword>
<feature type="domain" description="Protein kinase" evidence="7">
    <location>
        <begin position="153"/>
        <end position="539"/>
    </location>
</feature>
<gene>
    <name evidence="8" type="ORF">AB6A40_007359</name>
</gene>
<organism evidence="8 9">
    <name type="scientific">Gnathostoma spinigerum</name>
    <dbReference type="NCBI Taxonomy" id="75299"/>
    <lineage>
        <taxon>Eukaryota</taxon>
        <taxon>Metazoa</taxon>
        <taxon>Ecdysozoa</taxon>
        <taxon>Nematoda</taxon>
        <taxon>Chromadorea</taxon>
        <taxon>Rhabditida</taxon>
        <taxon>Spirurina</taxon>
        <taxon>Gnathostomatomorpha</taxon>
        <taxon>Gnathostomatoidea</taxon>
        <taxon>Gnathostomatidae</taxon>
        <taxon>Gnathostoma</taxon>
    </lineage>
</organism>
<keyword evidence="9" id="KW-1185">Reference proteome</keyword>
<evidence type="ECO:0000313" key="9">
    <source>
        <dbReference type="Proteomes" id="UP001608902"/>
    </source>
</evidence>
<dbReference type="PANTHER" id="PTHR11042:SF187">
    <property type="entry name" value="EUKARYOTIC TRANSLATION INITIATION FACTOR 2-ALPHA KINASE 2"/>
    <property type="match status" value="1"/>
</dbReference>
<dbReference type="InterPro" id="IPR000719">
    <property type="entry name" value="Prot_kinase_dom"/>
</dbReference>
<feature type="binding site" evidence="6">
    <location>
        <position position="183"/>
    </location>
    <ligand>
        <name>ATP</name>
        <dbReference type="ChEBI" id="CHEBI:30616"/>
    </ligand>
</feature>
<keyword evidence="1" id="KW-0808">Transferase</keyword>
<keyword evidence="2 6" id="KW-0547">Nucleotide-binding</keyword>
<proteinExistence type="inferred from homology"/>
<evidence type="ECO:0000256" key="5">
    <source>
        <dbReference type="ARBA" id="ARBA00037982"/>
    </source>
</evidence>
<name>A0ABD6EM78_9BILA</name>
<dbReference type="InterPro" id="IPR050339">
    <property type="entry name" value="CC_SR_Kinase"/>
</dbReference>
<evidence type="ECO:0000256" key="4">
    <source>
        <dbReference type="ARBA" id="ARBA00022840"/>
    </source>
</evidence>
<comment type="caution">
    <text evidence="8">The sequence shown here is derived from an EMBL/GenBank/DDBJ whole genome shotgun (WGS) entry which is preliminary data.</text>
</comment>
<accession>A0ABD6EM78</accession>
<evidence type="ECO:0000256" key="2">
    <source>
        <dbReference type="ARBA" id="ARBA00022741"/>
    </source>
</evidence>
<keyword evidence="3" id="KW-0418">Kinase</keyword>
<dbReference type="InterPro" id="IPR017441">
    <property type="entry name" value="Protein_kinase_ATP_BS"/>
</dbReference>
<dbReference type="CDD" id="cd13996">
    <property type="entry name" value="STKc_EIF2AK"/>
    <property type="match status" value="1"/>
</dbReference>
<dbReference type="PROSITE" id="PS50011">
    <property type="entry name" value="PROTEIN_KINASE_DOM"/>
    <property type="match status" value="1"/>
</dbReference>
<evidence type="ECO:0000259" key="7">
    <source>
        <dbReference type="PROSITE" id="PS50011"/>
    </source>
</evidence>
<dbReference type="GO" id="GO:0016301">
    <property type="term" value="F:kinase activity"/>
    <property type="evidence" value="ECO:0007669"/>
    <property type="project" value="UniProtKB-KW"/>
</dbReference>
<dbReference type="Pfam" id="PF00069">
    <property type="entry name" value="Pkinase"/>
    <property type="match status" value="2"/>
</dbReference>
<dbReference type="SMART" id="SM00220">
    <property type="entry name" value="S_TKc"/>
    <property type="match status" value="1"/>
</dbReference>
<dbReference type="PROSITE" id="PS00107">
    <property type="entry name" value="PROTEIN_KINASE_ATP"/>
    <property type="match status" value="1"/>
</dbReference>